<dbReference type="Gene3D" id="2.40.37.10">
    <property type="entry name" value="Lyase, Ornithine Decarboxylase, Chain A, domain 1"/>
    <property type="match status" value="1"/>
</dbReference>
<dbReference type="SUPFAM" id="SSF50621">
    <property type="entry name" value="Alanine racemase C-terminal domain-like"/>
    <property type="match status" value="1"/>
</dbReference>
<sequence>MKDIDLNKLPSPCYLVDERLLKKNLEKLDYVQKETGANIILATKAFSMYSTFSLIGRYLKGVTSSSLFEARLGYEEMGKQVHIFSPAYREDEFDEIMKYCDHIVFNSFNQWNLYKNKIKNYKDKKIECGIRINPEYSEIETDIYNPCFKNSRMGVTLENFEGEDLEGIDGLHFHTMCEQNSDTLARTIKVVDEKFGKYIKNMKWLNFGGGHHITRDDYDMETLIEAILYMKNKYNIDIYLEPGEAVALNSGFLVCTVLDIIKNGMNIAIVDTSAACHMPDVLEMPYRPHIINSGMPDKYEYTYRLGGPTCLAGDIIGDYSFDKPLKAGDKLVFCDMAIYSMVKNNTFNGINLPSIVKFSEEKGIEIIKKFGYEDFKSRL</sequence>
<feature type="domain" description="Orn/DAP/Arg decarboxylase 2 C-terminal" evidence="7">
    <location>
        <begin position="106"/>
        <end position="336"/>
    </location>
</feature>
<dbReference type="GO" id="GO:0009089">
    <property type="term" value="P:lysine biosynthetic process via diaminopimelate"/>
    <property type="evidence" value="ECO:0007669"/>
    <property type="project" value="TreeGrafter"/>
</dbReference>
<dbReference type="Proteomes" id="UP000094652">
    <property type="component" value="Chromosome"/>
</dbReference>
<evidence type="ECO:0000259" key="7">
    <source>
        <dbReference type="Pfam" id="PF00278"/>
    </source>
</evidence>
<organism evidence="8 9">
    <name type="scientific">Clostridium taeniosporum</name>
    <dbReference type="NCBI Taxonomy" id="394958"/>
    <lineage>
        <taxon>Bacteria</taxon>
        <taxon>Bacillati</taxon>
        <taxon>Bacillota</taxon>
        <taxon>Clostridia</taxon>
        <taxon>Eubacteriales</taxon>
        <taxon>Clostridiaceae</taxon>
        <taxon>Clostridium</taxon>
    </lineage>
</organism>
<evidence type="ECO:0000256" key="4">
    <source>
        <dbReference type="ARBA" id="ARBA00023066"/>
    </source>
</evidence>
<evidence type="ECO:0000256" key="3">
    <source>
        <dbReference type="ARBA" id="ARBA00022898"/>
    </source>
</evidence>
<dbReference type="InterPro" id="IPR009006">
    <property type="entry name" value="Ala_racemase/Decarboxylase_C"/>
</dbReference>
<dbReference type="PIRSF" id="PIRSF038941">
    <property type="entry name" value="NspC"/>
    <property type="match status" value="1"/>
</dbReference>
<dbReference type="PANTHER" id="PTHR43727:SF1">
    <property type="entry name" value="CARBOXYNORSPERMIDINE_CARBOXYSPERMIDINE DECARBOXYLASE"/>
    <property type="match status" value="1"/>
</dbReference>
<dbReference type="PANTHER" id="PTHR43727">
    <property type="entry name" value="DIAMINOPIMELATE DECARBOXYLASE"/>
    <property type="match status" value="1"/>
</dbReference>
<reference evidence="9" key="1">
    <citation type="submission" date="2016-09" db="EMBL/GenBank/DDBJ databases">
        <title>Genomics of Clostridium taeniosporum, an organism which forms endospores with ribbon-like appendages.</title>
        <authorList>
            <person name="Walker J.R."/>
        </authorList>
    </citation>
    <scope>NUCLEOTIDE SEQUENCE [LARGE SCALE GENOMIC DNA]</scope>
    <source>
        <strain evidence="9">1/k</strain>
    </source>
</reference>
<proteinExistence type="predicted"/>
<dbReference type="InterPro" id="IPR022643">
    <property type="entry name" value="De-COase2_C"/>
</dbReference>
<dbReference type="STRING" id="394958.BGI42_04690"/>
<keyword evidence="2" id="KW-0210">Decarboxylase</keyword>
<evidence type="ECO:0000313" key="8">
    <source>
        <dbReference type="EMBL" id="AOR23057.1"/>
    </source>
</evidence>
<name>A0A1D7XI90_9CLOT</name>
<gene>
    <name evidence="8" type="primary">nspC</name>
    <name evidence="8" type="ORF">BGI42_04690</name>
</gene>
<accession>A0A1D7XI90</accession>
<dbReference type="RefSeq" id="WP_069679212.1">
    <property type="nucleotide sequence ID" value="NZ_CP017253.2"/>
</dbReference>
<dbReference type="FunFam" id="3.20.20.10:FF:000012">
    <property type="entry name" value="Carboxynorspermidine/carboxyspermidine decarboxylase"/>
    <property type="match status" value="1"/>
</dbReference>
<dbReference type="InterPro" id="IPR005730">
    <property type="entry name" value="Nsp_de-COase"/>
</dbReference>
<dbReference type="OrthoDB" id="9804410at2"/>
<evidence type="ECO:0000256" key="5">
    <source>
        <dbReference type="ARBA" id="ARBA00023239"/>
    </source>
</evidence>
<dbReference type="NCBIfam" id="TIGR01047">
    <property type="entry name" value="nspC"/>
    <property type="match status" value="1"/>
</dbReference>
<dbReference type="SUPFAM" id="SSF51419">
    <property type="entry name" value="PLP-binding barrel"/>
    <property type="match status" value="1"/>
</dbReference>
<protein>
    <submittedName>
        <fullName evidence="8">Carboxynorspermidine decarboxylase</fullName>
    </submittedName>
</protein>
<evidence type="ECO:0000313" key="9">
    <source>
        <dbReference type="Proteomes" id="UP000094652"/>
    </source>
</evidence>
<feature type="binding site" evidence="6">
    <location>
        <position position="244"/>
    </location>
    <ligand>
        <name>substrate</name>
    </ligand>
</feature>
<dbReference type="CDD" id="cd06829">
    <property type="entry name" value="PLPDE_III_CANSDC"/>
    <property type="match status" value="1"/>
</dbReference>
<dbReference type="GO" id="GO:0008836">
    <property type="term" value="F:diaminopimelate decarboxylase activity"/>
    <property type="evidence" value="ECO:0007669"/>
    <property type="project" value="TreeGrafter"/>
</dbReference>
<feature type="binding site" evidence="6">
    <location>
        <position position="280"/>
    </location>
    <ligand>
        <name>substrate</name>
    </ligand>
</feature>
<keyword evidence="4" id="KW-0745">Spermidine biosynthesis</keyword>
<dbReference type="AlphaFoldDB" id="A0A1D7XI90"/>
<dbReference type="InterPro" id="IPR029066">
    <property type="entry name" value="PLP-binding_barrel"/>
</dbReference>
<dbReference type="Pfam" id="PF00278">
    <property type="entry name" value="Orn_DAP_Arg_deC"/>
    <property type="match status" value="1"/>
</dbReference>
<dbReference type="Gene3D" id="3.20.20.10">
    <property type="entry name" value="Alanine racemase"/>
    <property type="match status" value="1"/>
</dbReference>
<evidence type="ECO:0000256" key="1">
    <source>
        <dbReference type="ARBA" id="ARBA00001933"/>
    </source>
</evidence>
<keyword evidence="9" id="KW-1185">Reference proteome</keyword>
<evidence type="ECO:0000256" key="6">
    <source>
        <dbReference type="PIRSR" id="PIRSR038941-1"/>
    </source>
</evidence>
<dbReference type="EMBL" id="CP017253">
    <property type="protein sequence ID" value="AOR23057.1"/>
    <property type="molecule type" value="Genomic_DNA"/>
</dbReference>
<comment type="cofactor">
    <cofactor evidence="1">
        <name>pyridoxal 5'-phosphate</name>
        <dbReference type="ChEBI" id="CHEBI:597326"/>
    </cofactor>
</comment>
<keyword evidence="3" id="KW-0663">Pyridoxal phosphate</keyword>
<evidence type="ECO:0000256" key="2">
    <source>
        <dbReference type="ARBA" id="ARBA00022793"/>
    </source>
</evidence>
<dbReference type="GO" id="GO:0045312">
    <property type="term" value="P:nor-spermidine biosynthetic process"/>
    <property type="evidence" value="ECO:0007669"/>
    <property type="project" value="InterPro"/>
</dbReference>
<dbReference type="KEGG" id="ctae:BGI42_04690"/>
<dbReference type="GO" id="GO:0008295">
    <property type="term" value="P:spermidine biosynthetic process"/>
    <property type="evidence" value="ECO:0007669"/>
    <property type="project" value="UniProtKB-KW"/>
</dbReference>
<keyword evidence="5" id="KW-0456">Lyase</keyword>